<organism evidence="3 4">
    <name type="scientific">Aerophobetes bacterium</name>
    <dbReference type="NCBI Taxonomy" id="2030807"/>
    <lineage>
        <taxon>Bacteria</taxon>
        <taxon>Candidatus Aerophobota</taxon>
    </lineage>
</organism>
<dbReference type="EMBL" id="QMPZ01000024">
    <property type="protein sequence ID" value="RLE09916.1"/>
    <property type="molecule type" value="Genomic_DNA"/>
</dbReference>
<dbReference type="PANTHER" id="PTHR21240:SF28">
    <property type="entry name" value="ISO-OROTATE DECARBOXYLASE (EUROFUNG)"/>
    <property type="match status" value="1"/>
</dbReference>
<dbReference type="GO" id="GO:0019748">
    <property type="term" value="P:secondary metabolic process"/>
    <property type="evidence" value="ECO:0007669"/>
    <property type="project" value="TreeGrafter"/>
</dbReference>
<dbReference type="Gene3D" id="3.20.20.140">
    <property type="entry name" value="Metal-dependent hydrolases"/>
    <property type="match status" value="1"/>
</dbReference>
<dbReference type="GO" id="GO:0016787">
    <property type="term" value="F:hydrolase activity"/>
    <property type="evidence" value="ECO:0007669"/>
    <property type="project" value="InterPro"/>
</dbReference>
<dbReference type="InterPro" id="IPR006680">
    <property type="entry name" value="Amidohydro-rel"/>
</dbReference>
<dbReference type="Proteomes" id="UP000279422">
    <property type="component" value="Unassembled WGS sequence"/>
</dbReference>
<dbReference type="GO" id="GO:0005737">
    <property type="term" value="C:cytoplasm"/>
    <property type="evidence" value="ECO:0007669"/>
    <property type="project" value="TreeGrafter"/>
</dbReference>
<dbReference type="InterPro" id="IPR032465">
    <property type="entry name" value="ACMSD"/>
</dbReference>
<proteinExistence type="predicted"/>
<name>A0A497E4P0_UNCAE</name>
<dbReference type="SUPFAM" id="SSF51556">
    <property type="entry name" value="Metallo-dependent hydrolases"/>
    <property type="match status" value="1"/>
</dbReference>
<dbReference type="GO" id="GO:0016831">
    <property type="term" value="F:carboxy-lyase activity"/>
    <property type="evidence" value="ECO:0007669"/>
    <property type="project" value="InterPro"/>
</dbReference>
<feature type="domain" description="Amidohydrolase-related" evidence="2">
    <location>
        <begin position="2"/>
        <end position="285"/>
    </location>
</feature>
<dbReference type="PANTHER" id="PTHR21240">
    <property type="entry name" value="2-AMINO-3-CARBOXYLMUCONATE-6-SEMIALDEHYDE DECARBOXYLASE"/>
    <property type="match status" value="1"/>
</dbReference>
<keyword evidence="1" id="KW-0456">Lyase</keyword>
<evidence type="ECO:0000313" key="4">
    <source>
        <dbReference type="Proteomes" id="UP000279422"/>
    </source>
</evidence>
<sequence length="285" mass="31970">MIDIHTHLGRIALNEPAVDEHELLRRMDELGIERTAVLPLISPETGFFPSTTEKVLEVYCRHPDRIIPFCNLDPRNGGNSPDTDFSKVLKEYKEAGCKGVGELTANLYIDDPRYMNLFYQCGKAHLPVLFHLAVKVGGVYGPADDKGLPRLEKVLSKLPDTIFIGHAMGFWSEISSKVDEKTRGGYPKGPIKSPGRVPYLLKKYPNLYGDLSAGSGFNAISRDPEYGYKFLEEFQDKLLFGTDICHVNQDVPIVPYLKNALKEGKISRTAFEKITRKNAEKVLNL</sequence>
<accession>A0A497E4P0</accession>
<reference evidence="3 4" key="1">
    <citation type="submission" date="2018-06" db="EMBL/GenBank/DDBJ databases">
        <title>Extensive metabolic versatility and redundancy in microbially diverse, dynamic hydrothermal sediments.</title>
        <authorList>
            <person name="Dombrowski N."/>
            <person name="Teske A."/>
            <person name="Baker B.J."/>
        </authorList>
    </citation>
    <scope>NUCLEOTIDE SEQUENCE [LARGE SCALE GENOMIC DNA]</scope>
    <source>
        <strain evidence="3">B47_G16</strain>
    </source>
</reference>
<dbReference type="InterPro" id="IPR032466">
    <property type="entry name" value="Metal_Hydrolase"/>
</dbReference>
<gene>
    <name evidence="3" type="ORF">DRJ00_02980</name>
</gene>
<comment type="caution">
    <text evidence="3">The sequence shown here is derived from an EMBL/GenBank/DDBJ whole genome shotgun (WGS) entry which is preliminary data.</text>
</comment>
<evidence type="ECO:0000313" key="3">
    <source>
        <dbReference type="EMBL" id="RLE09916.1"/>
    </source>
</evidence>
<dbReference type="Pfam" id="PF04909">
    <property type="entry name" value="Amidohydro_2"/>
    <property type="match status" value="1"/>
</dbReference>
<dbReference type="AlphaFoldDB" id="A0A497E4P0"/>
<evidence type="ECO:0000256" key="1">
    <source>
        <dbReference type="ARBA" id="ARBA00023239"/>
    </source>
</evidence>
<evidence type="ECO:0000259" key="2">
    <source>
        <dbReference type="Pfam" id="PF04909"/>
    </source>
</evidence>
<protein>
    <recommendedName>
        <fullName evidence="2">Amidohydrolase-related domain-containing protein</fullName>
    </recommendedName>
</protein>